<dbReference type="InterPro" id="IPR001789">
    <property type="entry name" value="Sig_transdc_resp-reg_receiver"/>
</dbReference>
<keyword evidence="4" id="KW-0902">Two-component regulatory system</keyword>
<dbReference type="SMART" id="SM00448">
    <property type="entry name" value="REC"/>
    <property type="match status" value="1"/>
</dbReference>
<dbReference type="Proteomes" id="UP000199050">
    <property type="component" value="Unassembled WGS sequence"/>
</dbReference>
<evidence type="ECO:0000256" key="8">
    <source>
        <dbReference type="PROSITE-ProRule" id="PRU00169"/>
    </source>
</evidence>
<dbReference type="Gene3D" id="1.10.10.60">
    <property type="entry name" value="Homeodomain-like"/>
    <property type="match status" value="2"/>
</dbReference>
<evidence type="ECO:0000256" key="2">
    <source>
        <dbReference type="ARBA" id="ARBA00022490"/>
    </source>
</evidence>
<feature type="modified residue" description="4-aspartylphosphate" evidence="8">
    <location>
        <position position="55"/>
    </location>
</feature>
<keyword evidence="6" id="KW-0238">DNA-binding</keyword>
<evidence type="ECO:0000313" key="11">
    <source>
        <dbReference type="EMBL" id="SDK64265.1"/>
    </source>
</evidence>
<evidence type="ECO:0000256" key="6">
    <source>
        <dbReference type="ARBA" id="ARBA00023125"/>
    </source>
</evidence>
<keyword evidence="7" id="KW-0804">Transcription</keyword>
<dbReference type="GO" id="GO:0000160">
    <property type="term" value="P:phosphorelay signal transduction system"/>
    <property type="evidence" value="ECO:0007669"/>
    <property type="project" value="UniProtKB-KW"/>
</dbReference>
<evidence type="ECO:0000256" key="7">
    <source>
        <dbReference type="ARBA" id="ARBA00023163"/>
    </source>
</evidence>
<proteinExistence type="predicted"/>
<keyword evidence="12" id="KW-1185">Reference proteome</keyword>
<dbReference type="CDD" id="cd17536">
    <property type="entry name" value="REC_YesN-like"/>
    <property type="match status" value="1"/>
</dbReference>
<evidence type="ECO:0000256" key="1">
    <source>
        <dbReference type="ARBA" id="ARBA00004496"/>
    </source>
</evidence>
<dbReference type="GO" id="GO:0003700">
    <property type="term" value="F:DNA-binding transcription factor activity"/>
    <property type="evidence" value="ECO:0007669"/>
    <property type="project" value="InterPro"/>
</dbReference>
<dbReference type="PROSITE" id="PS01124">
    <property type="entry name" value="HTH_ARAC_FAMILY_2"/>
    <property type="match status" value="1"/>
</dbReference>
<organism evidence="11 12">
    <name type="scientific">Paenibacillus typhae</name>
    <dbReference type="NCBI Taxonomy" id="1174501"/>
    <lineage>
        <taxon>Bacteria</taxon>
        <taxon>Bacillati</taxon>
        <taxon>Bacillota</taxon>
        <taxon>Bacilli</taxon>
        <taxon>Bacillales</taxon>
        <taxon>Paenibacillaceae</taxon>
        <taxon>Paenibacillus</taxon>
    </lineage>
</organism>
<dbReference type="Pfam" id="PF12833">
    <property type="entry name" value="HTH_18"/>
    <property type="match status" value="1"/>
</dbReference>
<dbReference type="STRING" id="1174501.SAMN05216192_14850"/>
<keyword evidence="2" id="KW-0963">Cytoplasm</keyword>
<reference evidence="12" key="1">
    <citation type="submission" date="2016-10" db="EMBL/GenBank/DDBJ databases">
        <authorList>
            <person name="Varghese N."/>
            <person name="Submissions S."/>
        </authorList>
    </citation>
    <scope>NUCLEOTIDE SEQUENCE [LARGE SCALE GENOMIC DNA]</scope>
    <source>
        <strain evidence="12">CGMCC 1.11012</strain>
    </source>
</reference>
<evidence type="ECO:0000313" key="12">
    <source>
        <dbReference type="Proteomes" id="UP000199050"/>
    </source>
</evidence>
<dbReference type="RefSeq" id="WP_167360781.1">
    <property type="nucleotide sequence ID" value="NZ_CBCSKY010000051.1"/>
</dbReference>
<dbReference type="InterPro" id="IPR018060">
    <property type="entry name" value="HTH_AraC"/>
</dbReference>
<name>A0A1G9DKI3_9BACL</name>
<evidence type="ECO:0000259" key="9">
    <source>
        <dbReference type="PROSITE" id="PS01124"/>
    </source>
</evidence>
<dbReference type="PROSITE" id="PS50110">
    <property type="entry name" value="RESPONSE_REGULATORY"/>
    <property type="match status" value="1"/>
</dbReference>
<dbReference type="InterPro" id="IPR011006">
    <property type="entry name" value="CheY-like_superfamily"/>
</dbReference>
<dbReference type="Gene3D" id="3.40.50.2300">
    <property type="match status" value="1"/>
</dbReference>
<comment type="subcellular location">
    <subcellularLocation>
        <location evidence="1">Cytoplasm</location>
    </subcellularLocation>
</comment>
<dbReference type="AlphaFoldDB" id="A0A1G9DKI3"/>
<dbReference type="PANTHER" id="PTHR42713:SF3">
    <property type="entry name" value="TRANSCRIPTIONAL REGULATORY PROTEIN HPTR"/>
    <property type="match status" value="1"/>
</dbReference>
<dbReference type="SUPFAM" id="SSF52172">
    <property type="entry name" value="CheY-like"/>
    <property type="match status" value="1"/>
</dbReference>
<gene>
    <name evidence="11" type="ORF">SAMN05216192_14850</name>
</gene>
<evidence type="ECO:0000256" key="3">
    <source>
        <dbReference type="ARBA" id="ARBA00022553"/>
    </source>
</evidence>
<dbReference type="PANTHER" id="PTHR42713">
    <property type="entry name" value="HISTIDINE KINASE-RELATED"/>
    <property type="match status" value="1"/>
</dbReference>
<keyword evidence="3 8" id="KW-0597">Phosphoprotein</keyword>
<dbReference type="GO" id="GO:0043565">
    <property type="term" value="F:sequence-specific DNA binding"/>
    <property type="evidence" value="ECO:0007669"/>
    <property type="project" value="InterPro"/>
</dbReference>
<accession>A0A1G9DKI3</accession>
<dbReference type="Pfam" id="PF00072">
    <property type="entry name" value="Response_reg"/>
    <property type="match status" value="1"/>
</dbReference>
<dbReference type="GO" id="GO:0005737">
    <property type="term" value="C:cytoplasm"/>
    <property type="evidence" value="ECO:0007669"/>
    <property type="project" value="UniProtKB-SubCell"/>
</dbReference>
<dbReference type="EMBL" id="FNDX01000048">
    <property type="protein sequence ID" value="SDK64265.1"/>
    <property type="molecule type" value="Genomic_DNA"/>
</dbReference>
<sequence>MLKAIIVDDEPWVLEGLRTMVDWAKYGFELCGEAMNGPDALRMIERYQPDLVLTDINMPVLSGLELISRVNGTMARPPRFIILSGYDDFQYARTALRERVEQYLLKPVDEEELELLLSQLSLLIQSEIASKDERQKKQSLIIGGMLSRLILGENEEDLRMMAANLMKLTGDTELLGILMEPPAAAAHLDAVESFFTPELVYNSFQDSAGRTGLLLQSAGLSRESLKDGARRLQLELTGLLQQPVTVMVTDRMTGIDSLKDIYLQLLEMWKLRFGKEQGGVFFHCDFKKCGTEASWEQTAFAKLPEKVMAGDPEGIESCVQDIFMSYARQLSAVEAVQAGIAHLEMTLCRLVAEHNGEPGTMMNGHQAKYGSLGELGDYSRLSLYVSGLCKTAADYLAQLQEANEGNTIYNVIRYVDQEFRSKLQLQELARQFHMNPAYLGQLFRKETGRSFSEYLNVKRIEAAKALLKRTELKISDVAAQVGFSNTDYFIDKFKGITGILPSVYKNSDHSKQL</sequence>
<evidence type="ECO:0000256" key="5">
    <source>
        <dbReference type="ARBA" id="ARBA00023015"/>
    </source>
</evidence>
<keyword evidence="5" id="KW-0805">Transcription regulation</keyword>
<dbReference type="InterPro" id="IPR009057">
    <property type="entry name" value="Homeodomain-like_sf"/>
</dbReference>
<protein>
    <submittedName>
        <fullName evidence="11">Two-component system, response regulator YesN</fullName>
    </submittedName>
</protein>
<dbReference type="SMART" id="SM00342">
    <property type="entry name" value="HTH_ARAC"/>
    <property type="match status" value="1"/>
</dbReference>
<dbReference type="SUPFAM" id="SSF46689">
    <property type="entry name" value="Homeodomain-like"/>
    <property type="match status" value="2"/>
</dbReference>
<dbReference type="InterPro" id="IPR051552">
    <property type="entry name" value="HptR"/>
</dbReference>
<feature type="domain" description="Response regulatory" evidence="10">
    <location>
        <begin position="3"/>
        <end position="121"/>
    </location>
</feature>
<evidence type="ECO:0000256" key="4">
    <source>
        <dbReference type="ARBA" id="ARBA00023012"/>
    </source>
</evidence>
<evidence type="ECO:0000259" key="10">
    <source>
        <dbReference type="PROSITE" id="PS50110"/>
    </source>
</evidence>
<feature type="domain" description="HTH araC/xylS-type" evidence="9">
    <location>
        <begin position="409"/>
        <end position="507"/>
    </location>
</feature>